<dbReference type="RefSeq" id="WP_128519964.1">
    <property type="nucleotide sequence ID" value="NZ_CAUWBR010000005.1"/>
</dbReference>
<dbReference type="SUPFAM" id="SSF56281">
    <property type="entry name" value="Metallo-hydrolase/oxidoreductase"/>
    <property type="match status" value="1"/>
</dbReference>
<evidence type="ECO:0000256" key="1">
    <source>
        <dbReference type="ARBA" id="ARBA00022722"/>
    </source>
</evidence>
<evidence type="ECO:0000313" key="6">
    <source>
        <dbReference type="Proteomes" id="UP000276568"/>
    </source>
</evidence>
<keyword evidence="3" id="KW-0694">RNA-binding</keyword>
<dbReference type="InterPro" id="IPR041636">
    <property type="entry name" value="RNase_J_C"/>
</dbReference>
<dbReference type="InterPro" id="IPR036866">
    <property type="entry name" value="RibonucZ/Hydroxyglut_hydro"/>
</dbReference>
<dbReference type="Gene3D" id="3.60.15.10">
    <property type="entry name" value="Ribonuclease Z/Hydroxyacylglutathione hydrolase-like"/>
    <property type="match status" value="1"/>
</dbReference>
<evidence type="ECO:0000313" key="5">
    <source>
        <dbReference type="EMBL" id="RNM31805.1"/>
    </source>
</evidence>
<keyword evidence="2" id="KW-0378">Hydrolase</keyword>
<keyword evidence="6" id="KW-1185">Reference proteome</keyword>
<accession>A0A3N0I476</accession>
<dbReference type="GO" id="GO:0003723">
    <property type="term" value="F:RNA binding"/>
    <property type="evidence" value="ECO:0007669"/>
    <property type="project" value="UniProtKB-KW"/>
</dbReference>
<evidence type="ECO:0000256" key="3">
    <source>
        <dbReference type="ARBA" id="ARBA00022884"/>
    </source>
</evidence>
<gene>
    <name evidence="5" type="ORF">EDX97_04455</name>
</gene>
<dbReference type="PANTHER" id="PTHR43694">
    <property type="entry name" value="RIBONUCLEASE J"/>
    <property type="match status" value="1"/>
</dbReference>
<keyword evidence="1" id="KW-0540">Nuclease</keyword>
<dbReference type="OrthoDB" id="9758375at2"/>
<evidence type="ECO:0000256" key="2">
    <source>
        <dbReference type="ARBA" id="ARBA00022839"/>
    </source>
</evidence>
<proteinExistence type="predicted"/>
<dbReference type="Pfam" id="PF17770">
    <property type="entry name" value="RNase_J_C"/>
    <property type="match status" value="1"/>
</dbReference>
<dbReference type="PANTHER" id="PTHR43694:SF1">
    <property type="entry name" value="RIBONUCLEASE J"/>
    <property type="match status" value="1"/>
</dbReference>
<protein>
    <submittedName>
        <fullName evidence="5">Ribonuclease J</fullName>
    </submittedName>
</protein>
<dbReference type="Proteomes" id="UP000276568">
    <property type="component" value="Unassembled WGS sequence"/>
</dbReference>
<reference evidence="5 6" key="1">
    <citation type="submission" date="2018-11" db="EMBL/GenBank/DDBJ databases">
        <title>Clostridium sp. nov., a member of the family Erysipelotrichaceae isolated from pig faeces.</title>
        <authorList>
            <person name="Chang Y.-H."/>
        </authorList>
    </citation>
    <scope>NUCLEOTIDE SEQUENCE [LARGE SCALE GENOMIC DNA]</scope>
    <source>
        <strain evidence="5 6">YH-panp20</strain>
    </source>
</reference>
<sequence>MPTHKPNAKKETIRIFMLGGQDEDGKNMMCIEIDGDIYVIEAGIKFPDPKESLGIEYVIQDISYLIEHKDRVVGVFITHGHDDVVSALPYLLAEVPSHVYTCPLAARQIQKKNRQMKVKGAHIHTVKRHDIRKIGGRKVVFFPITHAYPGTFGVAILTNQGYIVYSGEFIEDYDDLSDNYRGSLSALSKLGTEGVFVLLQESKGADRPGHTSPNHRLAPYFSQILEQNDHRRVFVSVYLQSIYRMQEVIKTCIKYHRKMLFFTEEQQEMMENLKAIGYEVPEELIIDKKHFNNDLKDIVVIIAQQGPILFRTINNIINNEVKPFEFHEDDILCIASPIVPGAERVFSSMENDLYKEGGEMEILTSHTVSMHPSIEDLKMMLFLLRPKYYIPVKGQYRLLYANAQLAMDMGYNPNNILILDNGQVAQFENGRLVSCRMEMELQETPIDGNKDWDMAGVVLKDREILSTDGVIILAVGIDAKTKKIINGPDVQTRGLIYLRDAEYITKDVAKIMEDTITADVEKKKYDNMETRGHIRDKVTKYLLKQTKKRPMILPVIMEINSKK</sequence>
<feature type="domain" description="Metallo-beta-lactamase" evidence="4">
    <location>
        <begin position="25"/>
        <end position="199"/>
    </location>
</feature>
<dbReference type="InterPro" id="IPR042173">
    <property type="entry name" value="RNase_J_2"/>
</dbReference>
<dbReference type="InterPro" id="IPR055132">
    <property type="entry name" value="RNase_J_b_CASP"/>
</dbReference>
<dbReference type="CDD" id="cd07714">
    <property type="entry name" value="RNaseJ_MBL-fold"/>
    <property type="match status" value="1"/>
</dbReference>
<dbReference type="InterPro" id="IPR001279">
    <property type="entry name" value="Metallo-B-lactamas"/>
</dbReference>
<organism evidence="5 6">
    <name type="scientific">Absicoccus porci</name>
    <dbReference type="NCBI Taxonomy" id="2486576"/>
    <lineage>
        <taxon>Bacteria</taxon>
        <taxon>Bacillati</taxon>
        <taxon>Bacillota</taxon>
        <taxon>Erysipelotrichia</taxon>
        <taxon>Erysipelotrichales</taxon>
        <taxon>Erysipelotrichaceae</taxon>
        <taxon>Absicoccus</taxon>
    </lineage>
</organism>
<comment type="caution">
    <text evidence="5">The sequence shown here is derived from an EMBL/GenBank/DDBJ whole genome shotgun (WGS) entry which is preliminary data.</text>
</comment>
<dbReference type="Gene3D" id="3.10.20.580">
    <property type="match status" value="1"/>
</dbReference>
<dbReference type="Gene3D" id="3.40.50.10710">
    <property type="entry name" value="Metallo-hydrolase/oxidoreductase"/>
    <property type="match status" value="1"/>
</dbReference>
<dbReference type="Pfam" id="PF22505">
    <property type="entry name" value="RNase_J_b_CASP"/>
    <property type="match status" value="1"/>
</dbReference>
<dbReference type="GO" id="GO:0004527">
    <property type="term" value="F:exonuclease activity"/>
    <property type="evidence" value="ECO:0007669"/>
    <property type="project" value="UniProtKB-KW"/>
</dbReference>
<dbReference type="AlphaFoldDB" id="A0A3N0I476"/>
<keyword evidence="2" id="KW-0269">Exonuclease</keyword>
<evidence type="ECO:0000259" key="4">
    <source>
        <dbReference type="SMART" id="SM00849"/>
    </source>
</evidence>
<dbReference type="EMBL" id="RJQC01000001">
    <property type="protein sequence ID" value="RNM31805.1"/>
    <property type="molecule type" value="Genomic_DNA"/>
</dbReference>
<name>A0A3N0I476_9FIRM</name>
<dbReference type="SMART" id="SM00849">
    <property type="entry name" value="Lactamase_B"/>
    <property type="match status" value="1"/>
</dbReference>